<keyword evidence="3" id="KW-0812">Transmembrane</keyword>
<keyword evidence="6" id="KW-0378">Hydrolase</keyword>
<evidence type="ECO:0000256" key="6">
    <source>
        <dbReference type="ARBA" id="ARBA00022801"/>
    </source>
</evidence>
<comment type="subcellular location">
    <subcellularLocation>
        <location evidence="1">Mitochondrion inner membrane</location>
        <topology evidence="1">Single-pass membrane protein</topology>
    </subcellularLocation>
</comment>
<dbReference type="GO" id="GO:0005524">
    <property type="term" value="F:ATP binding"/>
    <property type="evidence" value="ECO:0007669"/>
    <property type="project" value="UniProtKB-KW"/>
</dbReference>
<dbReference type="InterPro" id="IPR003960">
    <property type="entry name" value="ATPase_AAA_CS"/>
</dbReference>
<comment type="catalytic activity">
    <reaction evidence="11">
        <text>ATP + H2O = ADP + phosphate + H(+)</text>
        <dbReference type="Rhea" id="RHEA:13065"/>
        <dbReference type="ChEBI" id="CHEBI:15377"/>
        <dbReference type="ChEBI" id="CHEBI:15378"/>
        <dbReference type="ChEBI" id="CHEBI:30616"/>
        <dbReference type="ChEBI" id="CHEBI:43474"/>
        <dbReference type="ChEBI" id="CHEBI:456216"/>
    </reaction>
    <physiologicalReaction direction="left-to-right" evidence="11">
        <dbReference type="Rhea" id="RHEA:13066"/>
    </physiologicalReaction>
</comment>
<name>A0AA97P400_PYRO3</name>
<evidence type="ECO:0000256" key="10">
    <source>
        <dbReference type="ARBA" id="ARBA00023136"/>
    </source>
</evidence>
<reference evidence="15" key="1">
    <citation type="journal article" date="2012" name="PLoS Genet.">
        <title>Comparative analysis of the genomes of two field isolates of the rice blast fungus Magnaporthe oryzae.</title>
        <authorList>
            <person name="Xue M."/>
            <person name="Yang J."/>
            <person name="Li Z."/>
            <person name="Hu S."/>
            <person name="Yao N."/>
            <person name="Dean R.A."/>
            <person name="Zhao W."/>
            <person name="Shen M."/>
            <person name="Zhang H."/>
            <person name="Li C."/>
            <person name="Liu L."/>
            <person name="Cao L."/>
            <person name="Xu X."/>
            <person name="Xing Y."/>
            <person name="Hsiang T."/>
            <person name="Zhang Z."/>
            <person name="Xu J.R."/>
            <person name="Peng Y.L."/>
        </authorList>
    </citation>
    <scope>NUCLEOTIDE SEQUENCE</scope>
    <source>
        <strain evidence="15">Y34</strain>
    </source>
</reference>
<protein>
    <recommendedName>
        <fullName evidence="16">P-loop containing nucleoside triphosphate hydrolase protein</fullName>
    </recommendedName>
</protein>
<dbReference type="InterPro" id="IPR014851">
    <property type="entry name" value="BCS1_N"/>
</dbReference>
<feature type="domain" description="AAA+ ATPase" evidence="13">
    <location>
        <begin position="283"/>
        <end position="432"/>
    </location>
</feature>
<evidence type="ECO:0000256" key="5">
    <source>
        <dbReference type="ARBA" id="ARBA00022792"/>
    </source>
</evidence>
<evidence type="ECO:0000256" key="1">
    <source>
        <dbReference type="ARBA" id="ARBA00004434"/>
    </source>
</evidence>
<sequence>MASTFATLIGGRAAAGTTLEDLIATVAPGLSFPSYIQGWLRFDISHVIGLLSLFSAMLHVIELIKRILLATCAVLIPFVTASASVPANDQLNEDVVSYLQNLSAPGTRIVTAHTETIDVHKTQFWNKKSTRDDSKTGESQPVAYTPTFGSSWHWHGGSLLVIRRASAKSYGPMNSGTPDQYATTPNGKEPLLILCLGRSLKPIYGFLDACREHRKNQRKGFVSVHTRQSEIGPTWWNTNILKPKRDINTIYLNEEKKRNLMSDIEEYLKADTQKYYQQCGIPYRRGYLLHGPPGTGKSSLGLALASYFNVDMYIFELASIRSDEELKTLFSLLPRRCIVLLEDIDAVGLQNRKRLAIDCNGPLEDSSDEDERPNGFQKRSACSLSGLLNAIDGVASPEGRIIIMTTNAVERIDPALIRDGRIDLRVYLGNVDVQSAKSMFLAMYKHGTMATCSNAKNDPNSMLSNIGRQTINCATHYSEKDVVLSLAHVFSQQIPNDHVSPAKLQGYLLKHKNDPTAAVDNLEGFLKECKK</sequence>
<dbReference type="PANTHER" id="PTHR23070">
    <property type="entry name" value="BCS1 AAA-TYPE ATPASE"/>
    <property type="match status" value="1"/>
</dbReference>
<dbReference type="AlphaFoldDB" id="A0AA97P400"/>
<evidence type="ECO:0000259" key="14">
    <source>
        <dbReference type="SMART" id="SM01024"/>
    </source>
</evidence>
<gene>
    <name evidence="15" type="ORF">OOU_Y34scaffold00268g2</name>
</gene>
<dbReference type="EMBL" id="JH792948">
    <property type="protein sequence ID" value="ELQ41560.1"/>
    <property type="molecule type" value="Genomic_DNA"/>
</dbReference>
<dbReference type="InterPro" id="IPR003593">
    <property type="entry name" value="AAA+_ATPase"/>
</dbReference>
<evidence type="ECO:0000256" key="4">
    <source>
        <dbReference type="ARBA" id="ARBA00022741"/>
    </source>
</evidence>
<dbReference type="SUPFAM" id="SSF52540">
    <property type="entry name" value="P-loop containing nucleoside triphosphate hydrolases"/>
    <property type="match status" value="1"/>
</dbReference>
<keyword evidence="5" id="KW-0999">Mitochondrion inner membrane</keyword>
<dbReference type="GO" id="GO:0005743">
    <property type="term" value="C:mitochondrial inner membrane"/>
    <property type="evidence" value="ECO:0007669"/>
    <property type="project" value="UniProtKB-SubCell"/>
</dbReference>
<evidence type="ECO:0000256" key="7">
    <source>
        <dbReference type="ARBA" id="ARBA00022840"/>
    </source>
</evidence>
<evidence type="ECO:0000256" key="9">
    <source>
        <dbReference type="ARBA" id="ARBA00023128"/>
    </source>
</evidence>
<keyword evidence="9" id="KW-0496">Mitochondrion</keyword>
<evidence type="ECO:0000256" key="8">
    <source>
        <dbReference type="ARBA" id="ARBA00022989"/>
    </source>
</evidence>
<evidence type="ECO:0008006" key="16">
    <source>
        <dbReference type="Google" id="ProtNLM"/>
    </source>
</evidence>
<evidence type="ECO:0000256" key="12">
    <source>
        <dbReference type="RuleBase" id="RU003651"/>
    </source>
</evidence>
<evidence type="ECO:0000313" key="15">
    <source>
        <dbReference type="EMBL" id="ELQ41560.1"/>
    </source>
</evidence>
<keyword evidence="7 12" id="KW-0067">ATP-binding</keyword>
<dbReference type="PROSITE" id="PS00674">
    <property type="entry name" value="AAA"/>
    <property type="match status" value="1"/>
</dbReference>
<keyword evidence="4 12" id="KW-0547">Nucleotide-binding</keyword>
<proteinExistence type="inferred from homology"/>
<evidence type="ECO:0000259" key="13">
    <source>
        <dbReference type="SMART" id="SM00382"/>
    </source>
</evidence>
<dbReference type="Pfam" id="PF08740">
    <property type="entry name" value="BCS1_N"/>
    <property type="match status" value="1"/>
</dbReference>
<keyword evidence="8" id="KW-1133">Transmembrane helix</keyword>
<dbReference type="Gene3D" id="3.40.50.300">
    <property type="entry name" value="P-loop containing nucleotide triphosphate hydrolases"/>
    <property type="match status" value="1"/>
</dbReference>
<dbReference type="GO" id="GO:0016887">
    <property type="term" value="F:ATP hydrolysis activity"/>
    <property type="evidence" value="ECO:0007669"/>
    <property type="project" value="InterPro"/>
</dbReference>
<evidence type="ECO:0000256" key="2">
    <source>
        <dbReference type="ARBA" id="ARBA00007448"/>
    </source>
</evidence>
<evidence type="ECO:0000256" key="11">
    <source>
        <dbReference type="ARBA" id="ARBA00048778"/>
    </source>
</evidence>
<feature type="domain" description="BCS1 N-terminal" evidence="14">
    <location>
        <begin position="67"/>
        <end position="250"/>
    </location>
</feature>
<comment type="similarity">
    <text evidence="2">Belongs to the AAA ATPase family. BCS1 subfamily.</text>
</comment>
<dbReference type="InterPro" id="IPR003959">
    <property type="entry name" value="ATPase_AAA_core"/>
</dbReference>
<evidence type="ECO:0000256" key="3">
    <source>
        <dbReference type="ARBA" id="ARBA00022692"/>
    </source>
</evidence>
<dbReference type="SMART" id="SM00382">
    <property type="entry name" value="AAA"/>
    <property type="match status" value="1"/>
</dbReference>
<dbReference type="Pfam" id="PF25426">
    <property type="entry name" value="AAA_lid_BCS1"/>
    <property type="match status" value="1"/>
</dbReference>
<accession>A0AA97P400</accession>
<dbReference type="InterPro" id="IPR057495">
    <property type="entry name" value="AAA_lid_BCS1"/>
</dbReference>
<keyword evidence="10" id="KW-0472">Membrane</keyword>
<dbReference type="Proteomes" id="UP000011086">
    <property type="component" value="Unassembled WGS sequence"/>
</dbReference>
<organism evidence="15">
    <name type="scientific">Pyricularia oryzae (strain Y34)</name>
    <name type="common">Rice blast fungus</name>
    <name type="synonym">Magnaporthe oryzae</name>
    <dbReference type="NCBI Taxonomy" id="1143189"/>
    <lineage>
        <taxon>Eukaryota</taxon>
        <taxon>Fungi</taxon>
        <taxon>Dikarya</taxon>
        <taxon>Ascomycota</taxon>
        <taxon>Pezizomycotina</taxon>
        <taxon>Sordariomycetes</taxon>
        <taxon>Sordariomycetidae</taxon>
        <taxon>Magnaporthales</taxon>
        <taxon>Pyriculariaceae</taxon>
        <taxon>Pyricularia</taxon>
    </lineage>
</organism>
<dbReference type="InterPro" id="IPR050747">
    <property type="entry name" value="Mitochondrial_chaperone_BCS1"/>
</dbReference>
<dbReference type="SMART" id="SM01024">
    <property type="entry name" value="BCS1_N"/>
    <property type="match status" value="1"/>
</dbReference>
<dbReference type="Pfam" id="PF00004">
    <property type="entry name" value="AAA"/>
    <property type="match status" value="1"/>
</dbReference>
<dbReference type="InterPro" id="IPR027417">
    <property type="entry name" value="P-loop_NTPase"/>
</dbReference>